<dbReference type="OrthoDB" id="8190250at2759"/>
<gene>
    <name evidence="5" type="primary">LOC113398113</name>
</gene>
<organism evidence="4 5">
    <name type="scientific">Vanessa tameamea</name>
    <name type="common">Kamehameha butterfly</name>
    <dbReference type="NCBI Taxonomy" id="334116"/>
    <lineage>
        <taxon>Eukaryota</taxon>
        <taxon>Metazoa</taxon>
        <taxon>Ecdysozoa</taxon>
        <taxon>Arthropoda</taxon>
        <taxon>Hexapoda</taxon>
        <taxon>Insecta</taxon>
        <taxon>Pterygota</taxon>
        <taxon>Neoptera</taxon>
        <taxon>Endopterygota</taxon>
        <taxon>Lepidoptera</taxon>
        <taxon>Glossata</taxon>
        <taxon>Ditrysia</taxon>
        <taxon>Papilionoidea</taxon>
        <taxon>Nymphalidae</taxon>
        <taxon>Nymphalinae</taxon>
        <taxon>Vanessa</taxon>
    </lineage>
</organism>
<dbReference type="Pfam" id="PF07898">
    <property type="entry name" value="DUF1676"/>
    <property type="match status" value="1"/>
</dbReference>
<dbReference type="InterPro" id="IPR012464">
    <property type="entry name" value="DUF1676"/>
</dbReference>
<feature type="chain" id="PRO_5034699597" evidence="3">
    <location>
        <begin position="18"/>
        <end position="195"/>
    </location>
</feature>
<dbReference type="PANTHER" id="PTHR21879">
    <property type="entry name" value="FI03362P-RELATED-RELATED"/>
    <property type="match status" value="1"/>
</dbReference>
<evidence type="ECO:0000256" key="2">
    <source>
        <dbReference type="SAM" id="Phobius"/>
    </source>
</evidence>
<protein>
    <submittedName>
        <fullName evidence="5">Uncharacterized protein LOC113398113</fullName>
    </submittedName>
</protein>
<dbReference type="Proteomes" id="UP001652626">
    <property type="component" value="Chromosome 24"/>
</dbReference>
<dbReference type="GeneID" id="113398113"/>
<reference evidence="5" key="1">
    <citation type="submission" date="2025-08" db="UniProtKB">
        <authorList>
            <consortium name="RefSeq"/>
        </authorList>
    </citation>
    <scope>IDENTIFICATION</scope>
    <source>
        <tissue evidence="5">Whole body</tissue>
    </source>
</reference>
<dbReference type="RefSeq" id="XP_026492486.1">
    <property type="nucleotide sequence ID" value="XM_026636701.2"/>
</dbReference>
<name>A0A8B8I8I9_VANTA</name>
<keyword evidence="4" id="KW-1185">Reference proteome</keyword>
<evidence type="ECO:0000256" key="3">
    <source>
        <dbReference type="SAM" id="SignalP"/>
    </source>
</evidence>
<sequence length="195" mass="21409">MYRKIIITFALLEVAFASFLDGDFKLLDGVKLVAVRDSNSIEDGRSFGNKPLYRIAKFLQNHELHVKLPNLIEKDKIGQIFSESMKIIDDSNKENNATGRGKGDGGASSLALLGLMFAKTIGAAGIGGLGLLTMKALAVSALALMLSAIVGIKKLTSHDDHDDHQVIYAGHHGHHRRRRDINTPLPYQGWTEYQN</sequence>
<feature type="transmembrane region" description="Helical" evidence="2">
    <location>
        <begin position="121"/>
        <end position="146"/>
    </location>
</feature>
<accession>A0A8B8I8I9</accession>
<keyword evidence="2" id="KW-0812">Transmembrane</keyword>
<feature type="region of interest" description="Disordered" evidence="1">
    <location>
        <begin position="171"/>
        <end position="195"/>
    </location>
</feature>
<keyword evidence="3" id="KW-0732">Signal</keyword>
<dbReference type="GO" id="GO:0016020">
    <property type="term" value="C:membrane"/>
    <property type="evidence" value="ECO:0007669"/>
    <property type="project" value="TreeGrafter"/>
</dbReference>
<keyword evidence="2" id="KW-1133">Transmembrane helix</keyword>
<evidence type="ECO:0000313" key="5">
    <source>
        <dbReference type="RefSeq" id="XP_026492486.1"/>
    </source>
</evidence>
<keyword evidence="2" id="KW-0472">Membrane</keyword>
<evidence type="ECO:0000256" key="1">
    <source>
        <dbReference type="SAM" id="MobiDB-lite"/>
    </source>
</evidence>
<dbReference type="OMA" id="ERAMRNV"/>
<feature type="signal peptide" evidence="3">
    <location>
        <begin position="1"/>
        <end position="17"/>
    </location>
</feature>
<dbReference type="PANTHER" id="PTHR21879:SF23">
    <property type="entry name" value="IP06949P"/>
    <property type="match status" value="1"/>
</dbReference>
<dbReference type="AlphaFoldDB" id="A0A8B8I8I9"/>
<evidence type="ECO:0000313" key="4">
    <source>
        <dbReference type="Proteomes" id="UP001652626"/>
    </source>
</evidence>
<proteinExistence type="predicted"/>